<accession>A0A072R0X5</accession>
<keyword evidence="2" id="KW-0808">Transferase</keyword>
<dbReference type="Proteomes" id="UP000031740">
    <property type="component" value="Unassembled WGS sequence"/>
</dbReference>
<dbReference type="InterPro" id="IPR001537">
    <property type="entry name" value="SpoU_MeTrfase"/>
</dbReference>
<dbReference type="PANTHER" id="PTHR43191">
    <property type="entry name" value="RRNA METHYLTRANSFERASE 3"/>
    <property type="match status" value="1"/>
</dbReference>
<evidence type="ECO:0000313" key="5">
    <source>
        <dbReference type="Proteomes" id="UP000031740"/>
    </source>
</evidence>
<dbReference type="GO" id="GO:0032259">
    <property type="term" value="P:methylation"/>
    <property type="evidence" value="ECO:0007669"/>
    <property type="project" value="UniProtKB-KW"/>
</dbReference>
<reference evidence="4 5" key="1">
    <citation type="submission" date="2013-04" db="EMBL/GenBank/DDBJ databases">
        <title>The Genome Sequence of Bartonella bacilliformis Ver097.</title>
        <authorList>
            <consortium name="The Broad Institute Genomics Platform"/>
            <consortium name="The Broad Institute Genome Sequencing Center for Infectious Disease"/>
            <person name="Feldgarden M."/>
            <person name="Kirby J."/>
            <person name="Birtles R."/>
            <person name="Dasch G."/>
            <person name="Hendrix L."/>
            <person name="Koehler J."/>
            <person name="Walker B."/>
            <person name="Young S.K."/>
            <person name="Zeng Q."/>
            <person name="Gargeya S."/>
            <person name="Fitzgerald M."/>
            <person name="Haas B."/>
            <person name="Abouelleil A."/>
            <person name="Allen A.W."/>
            <person name="Alvarado L."/>
            <person name="Arachchi H.M."/>
            <person name="Berlin A.M."/>
            <person name="Chapman S.B."/>
            <person name="Gainer-Dewar J."/>
            <person name="Goldberg J."/>
            <person name="Griggs A."/>
            <person name="Gujja S."/>
            <person name="Hansen M."/>
            <person name="Howarth C."/>
            <person name="Imamovic A."/>
            <person name="Ireland A."/>
            <person name="Larimer J."/>
            <person name="McCowan C."/>
            <person name="Murphy C."/>
            <person name="Pearson M."/>
            <person name="Poon T.W."/>
            <person name="Priest M."/>
            <person name="Roberts A."/>
            <person name="Saif S."/>
            <person name="Shea T."/>
            <person name="Sisk P."/>
            <person name="Sykes S."/>
            <person name="Wortman J."/>
            <person name="Nusbaum C."/>
            <person name="Birren B."/>
        </authorList>
    </citation>
    <scope>NUCLEOTIDE SEQUENCE [LARGE SCALE GENOMIC DNA]</scope>
    <source>
        <strain evidence="4 5">Ver097</strain>
    </source>
</reference>
<sequence>MYYSISGDLEKIMLKFSMTLNIITIHETGDPRLEPYRNIREKDLVGRQHQFVAEGKVVLSALLHSKNFSTLSLLVVAARLLEIMPILKETKPTCSIYCVPQKIMDDIAGFHVHRGMLGIGERKALPSLQEFLQDLPESALVPVLCGISKSENMGTIFRNAAAFASYGIIVDKTSCDPLDRTVIRSSVGATLKIPYTQGDDIESIIKTLSDANFHLYTLSPFAPRYLKEAKTMKHTALILGKEDDSLPTHVLQKSEILRIPMAYGFDSLNIATASSLALAHFSDFDKLN</sequence>
<evidence type="ECO:0000256" key="1">
    <source>
        <dbReference type="ARBA" id="ARBA00022603"/>
    </source>
</evidence>
<dbReference type="GO" id="GO:0003723">
    <property type="term" value="F:RNA binding"/>
    <property type="evidence" value="ECO:0007669"/>
    <property type="project" value="InterPro"/>
</dbReference>
<dbReference type="CDD" id="cd18095">
    <property type="entry name" value="SpoU-like_rRNA-MTase"/>
    <property type="match status" value="1"/>
</dbReference>
<dbReference type="PATRIC" id="fig|1293911.3.peg.1096"/>
<dbReference type="EMBL" id="ASIV01000006">
    <property type="protein sequence ID" value="KEG19281.1"/>
    <property type="molecule type" value="Genomic_DNA"/>
</dbReference>
<dbReference type="STRING" id="1293911.H710_01061"/>
<organism evidence="4 5">
    <name type="scientific">Bartonella bacilliformis Ver097</name>
    <dbReference type="NCBI Taxonomy" id="1293911"/>
    <lineage>
        <taxon>Bacteria</taxon>
        <taxon>Pseudomonadati</taxon>
        <taxon>Pseudomonadota</taxon>
        <taxon>Alphaproteobacteria</taxon>
        <taxon>Hyphomicrobiales</taxon>
        <taxon>Bartonellaceae</taxon>
        <taxon>Bartonella</taxon>
    </lineage>
</organism>
<feature type="domain" description="tRNA/rRNA methyltransferase SpoU type" evidence="3">
    <location>
        <begin position="143"/>
        <end position="278"/>
    </location>
</feature>
<dbReference type="AlphaFoldDB" id="A0A072R0X5"/>
<dbReference type="InterPro" id="IPR029064">
    <property type="entry name" value="Ribosomal_eL30-like_sf"/>
</dbReference>
<evidence type="ECO:0000256" key="2">
    <source>
        <dbReference type="ARBA" id="ARBA00022679"/>
    </source>
</evidence>
<evidence type="ECO:0000259" key="3">
    <source>
        <dbReference type="Pfam" id="PF00588"/>
    </source>
</evidence>
<dbReference type="GO" id="GO:0006396">
    <property type="term" value="P:RNA processing"/>
    <property type="evidence" value="ECO:0007669"/>
    <property type="project" value="InterPro"/>
</dbReference>
<dbReference type="SUPFAM" id="SSF55315">
    <property type="entry name" value="L30e-like"/>
    <property type="match status" value="1"/>
</dbReference>
<dbReference type="Gene3D" id="3.40.1280.10">
    <property type="match status" value="1"/>
</dbReference>
<dbReference type="GO" id="GO:0008173">
    <property type="term" value="F:RNA methyltransferase activity"/>
    <property type="evidence" value="ECO:0007669"/>
    <property type="project" value="InterPro"/>
</dbReference>
<dbReference type="Pfam" id="PF00588">
    <property type="entry name" value="SpoU_methylase"/>
    <property type="match status" value="1"/>
</dbReference>
<proteinExistence type="predicted"/>
<dbReference type="InterPro" id="IPR029028">
    <property type="entry name" value="Alpha/beta_knot_MTases"/>
</dbReference>
<dbReference type="PANTHER" id="PTHR43191:SF12">
    <property type="entry name" value="RRNA METHYLASE"/>
    <property type="match status" value="1"/>
</dbReference>
<dbReference type="HOGENOM" id="CLU_021322_3_3_5"/>
<protein>
    <recommendedName>
        <fullName evidence="3">tRNA/rRNA methyltransferase SpoU type domain-containing protein</fullName>
    </recommendedName>
</protein>
<comment type="caution">
    <text evidence="4">The sequence shown here is derived from an EMBL/GenBank/DDBJ whole genome shotgun (WGS) entry which is preliminary data.</text>
</comment>
<name>A0A072R0X5_BARBA</name>
<gene>
    <name evidence="4" type="ORF">H710_01061</name>
</gene>
<evidence type="ECO:0000313" key="4">
    <source>
        <dbReference type="EMBL" id="KEG19281.1"/>
    </source>
</evidence>
<dbReference type="SUPFAM" id="SSF75217">
    <property type="entry name" value="alpha/beta knot"/>
    <property type="match status" value="1"/>
</dbReference>
<dbReference type="InterPro" id="IPR051259">
    <property type="entry name" value="rRNA_Methyltransferase"/>
</dbReference>
<dbReference type="InterPro" id="IPR029026">
    <property type="entry name" value="tRNA_m1G_MTases_N"/>
</dbReference>
<keyword evidence="1" id="KW-0489">Methyltransferase</keyword>